<dbReference type="InterPro" id="IPR007048">
    <property type="entry name" value="IraD/Gp25-like"/>
</dbReference>
<dbReference type="Gene3D" id="3.10.450.40">
    <property type="match status" value="1"/>
</dbReference>
<evidence type="ECO:0000313" key="3">
    <source>
        <dbReference type="Proteomes" id="UP000030081"/>
    </source>
</evidence>
<dbReference type="Proteomes" id="UP000030081">
    <property type="component" value="Chromosome 2"/>
</dbReference>
<dbReference type="AlphaFoldDB" id="A0AAN0VZB8"/>
<dbReference type="Pfam" id="PF04965">
    <property type="entry name" value="GPW_gp25"/>
    <property type="match status" value="1"/>
</dbReference>
<protein>
    <recommendedName>
        <fullName evidence="1">IraD/Gp25-like domain-containing protein</fullName>
    </recommendedName>
</protein>
<evidence type="ECO:0000259" key="1">
    <source>
        <dbReference type="Pfam" id="PF04965"/>
    </source>
</evidence>
<organism evidence="2 3">
    <name type="scientific">Vibrio coralliilyticus</name>
    <dbReference type="NCBI Taxonomy" id="190893"/>
    <lineage>
        <taxon>Bacteria</taxon>
        <taxon>Pseudomonadati</taxon>
        <taxon>Pseudomonadota</taxon>
        <taxon>Gammaproteobacteria</taxon>
        <taxon>Vibrionales</taxon>
        <taxon>Vibrionaceae</taxon>
        <taxon>Vibrio</taxon>
    </lineage>
</organism>
<name>A0AAN0VZB8_9VIBR</name>
<dbReference type="KEGG" id="vcy:IX92_20295"/>
<gene>
    <name evidence="2" type="ORF">IX92_20295</name>
</gene>
<keyword evidence="3" id="KW-1185">Reference proteome</keyword>
<reference evidence="2 3" key="1">
    <citation type="submission" date="2014-10" db="EMBL/GenBank/DDBJ databases">
        <title>The Complete Genome Sequence for the Shellfish Pathogen Vibrio coralliilyticus RE98 Isolated from a Shellfish Hatchery.</title>
        <authorList>
            <person name="Richards G.P."/>
            <person name="Bono J.L."/>
            <person name="Watson M.A."/>
            <person name="Needleman D.S."/>
        </authorList>
    </citation>
    <scope>NUCLEOTIDE SEQUENCE [LARGE SCALE GENOMIC DNA]</scope>
    <source>
        <strain evidence="2 3">RE98</strain>
    </source>
</reference>
<dbReference type="SUPFAM" id="SSF160719">
    <property type="entry name" value="gpW/gp25-like"/>
    <property type="match status" value="1"/>
</dbReference>
<dbReference type="RefSeq" id="WP_043010311.1">
    <property type="nucleotide sequence ID" value="NZ_CP009618.1"/>
</dbReference>
<accession>A0AAN0VZB8</accession>
<dbReference type="EMBL" id="CP009618">
    <property type="protein sequence ID" value="AIW21352.1"/>
    <property type="molecule type" value="Genomic_DNA"/>
</dbReference>
<proteinExistence type="predicted"/>
<feature type="domain" description="IraD/Gp25-like" evidence="1">
    <location>
        <begin position="15"/>
        <end position="98"/>
    </location>
</feature>
<evidence type="ECO:0000313" key="2">
    <source>
        <dbReference type="EMBL" id="AIW21352.1"/>
    </source>
</evidence>
<sequence length="116" mass="12809">MLSGTNRVTGRPLSGLDHLKQSVADILNTPIGSRVIRRTYGSKLPRLIDAPWSPDLRLDVIAATGEALDRWESRIEVTRVATYHAFEDGKAQVMVDVEGNYLPTGEPIKLEGIKIL</sequence>